<proteinExistence type="predicted"/>
<name>A0A2K4FAF3_9STAP</name>
<reference evidence="2 3" key="1">
    <citation type="submission" date="2017-08" db="EMBL/GenBank/DDBJ databases">
        <title>Draft genome sequences of 64 type strains of genus Staph aureus.</title>
        <authorList>
            <person name="Cole K."/>
            <person name="Golubchik T."/>
            <person name="Russell J."/>
            <person name="Foster D."/>
            <person name="Llewelyn M."/>
            <person name="Wilson D."/>
            <person name="Crook D."/>
            <person name="Paul J."/>
        </authorList>
    </citation>
    <scope>NUCLEOTIDE SEQUENCE [LARGE SCALE GENOMIC DNA]</scope>
    <source>
        <strain evidence="2 3">DSM 29875</strain>
    </source>
</reference>
<keyword evidence="1" id="KW-0812">Transmembrane</keyword>
<keyword evidence="3" id="KW-1185">Reference proteome</keyword>
<feature type="transmembrane region" description="Helical" evidence="1">
    <location>
        <begin position="195"/>
        <end position="217"/>
    </location>
</feature>
<keyword evidence="1" id="KW-0472">Membrane</keyword>
<dbReference type="Pfam" id="PF06149">
    <property type="entry name" value="DUF969"/>
    <property type="match status" value="1"/>
</dbReference>
<accession>A0A2K4FAF3</accession>
<dbReference type="EMBL" id="PPPX01000016">
    <property type="protein sequence ID" value="POA08332.1"/>
    <property type="molecule type" value="Genomic_DNA"/>
</dbReference>
<sequence length="236" mass="26049">MEWLKLIGIAIIIIGFLVKIDTIAVILIAAIATGLVSGMDFTQILATLGKAFVDQRLVTLFVLTLPMVGLIERFGLKKQASNLIGKVQKVTSGRLMTLYLILRKVAGLASIRINGHPQFVRPLINPMTQSALRTRYNLDQKDVDPKDIDKIKAQTSAMENYGNFFGQNLFIGSAGVLLMAGTFKSLHINVNAVDLVLASLPIAGVTIVIVWLNNILFDRYLDRKYGRSHKGVRNDE</sequence>
<dbReference type="AlphaFoldDB" id="A0A2K4FAF3"/>
<evidence type="ECO:0000313" key="2">
    <source>
        <dbReference type="EMBL" id="POA08332.1"/>
    </source>
</evidence>
<gene>
    <name evidence="2" type="ORF">CD039_09600</name>
</gene>
<dbReference type="Proteomes" id="UP000242712">
    <property type="component" value="Unassembled WGS sequence"/>
</dbReference>
<evidence type="ECO:0000256" key="1">
    <source>
        <dbReference type="SAM" id="Phobius"/>
    </source>
</evidence>
<dbReference type="OrthoDB" id="80065at2"/>
<dbReference type="GeneID" id="98298600"/>
<dbReference type="InterPro" id="IPR010374">
    <property type="entry name" value="DUF969"/>
</dbReference>
<organism evidence="2 3">
    <name type="scientific">Staphylococcus argensis</name>
    <dbReference type="NCBI Taxonomy" id="1607738"/>
    <lineage>
        <taxon>Bacteria</taxon>
        <taxon>Bacillati</taxon>
        <taxon>Bacillota</taxon>
        <taxon>Bacilli</taxon>
        <taxon>Bacillales</taxon>
        <taxon>Staphylococcaceae</taxon>
        <taxon>Staphylococcus</taxon>
    </lineage>
</organism>
<protein>
    <submittedName>
        <fullName evidence="2">DUF969 domain-containing protein</fullName>
    </submittedName>
</protein>
<feature type="transmembrane region" description="Helical" evidence="1">
    <location>
        <begin position="57"/>
        <end position="76"/>
    </location>
</feature>
<evidence type="ECO:0000313" key="3">
    <source>
        <dbReference type="Proteomes" id="UP000242712"/>
    </source>
</evidence>
<feature type="transmembrane region" description="Helical" evidence="1">
    <location>
        <begin position="164"/>
        <end position="183"/>
    </location>
</feature>
<keyword evidence="1" id="KW-1133">Transmembrane helix</keyword>
<dbReference type="RefSeq" id="WP_103372122.1">
    <property type="nucleotide sequence ID" value="NZ_CBCRVO010000002.1"/>
</dbReference>
<comment type="caution">
    <text evidence="2">The sequence shown here is derived from an EMBL/GenBank/DDBJ whole genome shotgun (WGS) entry which is preliminary data.</text>
</comment>
<feature type="transmembrane region" description="Helical" evidence="1">
    <location>
        <begin position="7"/>
        <end position="37"/>
    </location>
</feature>